<keyword evidence="3" id="KW-1185">Reference proteome</keyword>
<dbReference type="CDD" id="cd00077">
    <property type="entry name" value="HDc"/>
    <property type="match status" value="1"/>
</dbReference>
<dbReference type="PANTHER" id="PTHR43155:SF2">
    <property type="entry name" value="CYCLIC DI-GMP PHOSPHODIESTERASE PA4108"/>
    <property type="match status" value="1"/>
</dbReference>
<sequence>MNFLRNKHPETHRHSVRVAILGEELAISMKLSEKDKNNLVRGCFLHDIGKSFIPVHILDQQEPLSEEQWNILKLHPLLGAEMAKDFPGINNSITDVIRFHHERWNGTGYPNGLQGDDIPLLARICSVVDAYDAMQSFRSYRERSSIEQAKNELRSAAGTQFDPNIVEQFLMLTDQQLTL</sequence>
<name>A0A7X2L4M0_9BACL</name>
<evidence type="ECO:0000313" key="2">
    <source>
        <dbReference type="EMBL" id="MRN55476.1"/>
    </source>
</evidence>
<evidence type="ECO:0000313" key="3">
    <source>
        <dbReference type="Proteomes" id="UP000463051"/>
    </source>
</evidence>
<dbReference type="AlphaFoldDB" id="A0A7X2L4M0"/>
<proteinExistence type="predicted"/>
<dbReference type="NCBIfam" id="TIGR00277">
    <property type="entry name" value="HDIG"/>
    <property type="match status" value="1"/>
</dbReference>
<dbReference type="InterPro" id="IPR037522">
    <property type="entry name" value="HD_GYP_dom"/>
</dbReference>
<protein>
    <submittedName>
        <fullName evidence="2">HD domain-containing protein</fullName>
    </submittedName>
</protein>
<dbReference type="PROSITE" id="PS51832">
    <property type="entry name" value="HD_GYP"/>
    <property type="match status" value="1"/>
</dbReference>
<feature type="domain" description="HD-GYP" evidence="1">
    <location>
        <begin position="1"/>
        <end position="179"/>
    </location>
</feature>
<dbReference type="Pfam" id="PF13487">
    <property type="entry name" value="HD_5"/>
    <property type="match status" value="1"/>
</dbReference>
<dbReference type="Gene3D" id="1.10.3210.10">
    <property type="entry name" value="Hypothetical protein af1432"/>
    <property type="match status" value="1"/>
</dbReference>
<dbReference type="InterPro" id="IPR006675">
    <property type="entry name" value="HDIG_dom"/>
</dbReference>
<evidence type="ECO:0000259" key="1">
    <source>
        <dbReference type="PROSITE" id="PS51832"/>
    </source>
</evidence>
<accession>A0A7X2L4M0</accession>
<dbReference type="PANTHER" id="PTHR43155">
    <property type="entry name" value="CYCLIC DI-GMP PHOSPHODIESTERASE PA4108-RELATED"/>
    <property type="match status" value="1"/>
</dbReference>
<comment type="caution">
    <text evidence="2">The sequence shown here is derived from an EMBL/GenBank/DDBJ whole genome shotgun (WGS) entry which is preliminary data.</text>
</comment>
<reference evidence="2 3" key="1">
    <citation type="submission" date="2019-11" db="EMBL/GenBank/DDBJ databases">
        <title>Paenibacillus monticola sp. nov., a novel PGPR strain isolated from mountain sample in China.</title>
        <authorList>
            <person name="Zhao Q."/>
            <person name="Li H.-P."/>
            <person name="Zhang J.-L."/>
        </authorList>
    </citation>
    <scope>NUCLEOTIDE SEQUENCE [LARGE SCALE GENOMIC DNA]</scope>
    <source>
        <strain evidence="2 3">LC-T2</strain>
    </source>
</reference>
<gene>
    <name evidence="2" type="ORF">GJB61_21060</name>
</gene>
<organism evidence="2 3">
    <name type="scientific">Paenibacillus monticola</name>
    <dbReference type="NCBI Taxonomy" id="2666075"/>
    <lineage>
        <taxon>Bacteria</taxon>
        <taxon>Bacillati</taxon>
        <taxon>Bacillota</taxon>
        <taxon>Bacilli</taxon>
        <taxon>Bacillales</taxon>
        <taxon>Paenibacillaceae</taxon>
        <taxon>Paenibacillus</taxon>
    </lineage>
</organism>
<dbReference type="SUPFAM" id="SSF109604">
    <property type="entry name" value="HD-domain/PDEase-like"/>
    <property type="match status" value="1"/>
</dbReference>
<dbReference type="SMART" id="SM00471">
    <property type="entry name" value="HDc"/>
    <property type="match status" value="1"/>
</dbReference>
<dbReference type="EMBL" id="WJXB01000009">
    <property type="protein sequence ID" value="MRN55476.1"/>
    <property type="molecule type" value="Genomic_DNA"/>
</dbReference>
<dbReference type="InterPro" id="IPR003607">
    <property type="entry name" value="HD/PDEase_dom"/>
</dbReference>
<dbReference type="Proteomes" id="UP000463051">
    <property type="component" value="Unassembled WGS sequence"/>
</dbReference>